<evidence type="ECO:0000313" key="3">
    <source>
        <dbReference type="Proteomes" id="UP000242224"/>
    </source>
</evidence>
<feature type="transmembrane region" description="Helical" evidence="1">
    <location>
        <begin position="122"/>
        <end position="145"/>
    </location>
</feature>
<keyword evidence="1" id="KW-0472">Membrane</keyword>
<dbReference type="EMBL" id="MPZS01000001">
    <property type="protein sequence ID" value="OOY13831.1"/>
    <property type="molecule type" value="Genomic_DNA"/>
</dbReference>
<dbReference type="Pfam" id="PF06532">
    <property type="entry name" value="NrsF"/>
    <property type="match status" value="1"/>
</dbReference>
<evidence type="ECO:0008006" key="4">
    <source>
        <dbReference type="Google" id="ProtNLM"/>
    </source>
</evidence>
<gene>
    <name evidence="2" type="ORF">BMG00_08755</name>
</gene>
<proteinExistence type="predicted"/>
<dbReference type="RefSeq" id="WP_078574025.1">
    <property type="nucleotide sequence ID" value="NZ_MPZS01000001.1"/>
</dbReference>
<keyword evidence="3" id="KW-1185">Reference proteome</keyword>
<dbReference type="InterPro" id="IPR009495">
    <property type="entry name" value="NrsF"/>
</dbReference>
<dbReference type="Proteomes" id="UP000242224">
    <property type="component" value="Unassembled WGS sequence"/>
</dbReference>
<organism evidence="2 3">
    <name type="scientific">Thioclava marina</name>
    <dbReference type="NCBI Taxonomy" id="1915077"/>
    <lineage>
        <taxon>Bacteria</taxon>
        <taxon>Pseudomonadati</taxon>
        <taxon>Pseudomonadota</taxon>
        <taxon>Alphaproteobacteria</taxon>
        <taxon>Rhodobacterales</taxon>
        <taxon>Paracoccaceae</taxon>
        <taxon>Thioclava</taxon>
    </lineage>
</organism>
<feature type="transmembrane region" description="Helical" evidence="1">
    <location>
        <begin position="23"/>
        <end position="42"/>
    </location>
</feature>
<evidence type="ECO:0000313" key="2">
    <source>
        <dbReference type="EMBL" id="OOY13831.1"/>
    </source>
</evidence>
<reference evidence="2 3" key="1">
    <citation type="submission" date="2016-11" db="EMBL/GenBank/DDBJ databases">
        <title>A multilocus sequence analysis scheme for characterization of bacteria in the genus Thioclava.</title>
        <authorList>
            <person name="Liu Y."/>
            <person name="Shao Z."/>
        </authorList>
    </citation>
    <scope>NUCLEOTIDE SEQUENCE [LARGE SCALE GENOMIC DNA]</scope>
    <source>
        <strain evidence="2 3">11.10-0-13</strain>
    </source>
</reference>
<evidence type="ECO:0000256" key="1">
    <source>
        <dbReference type="SAM" id="Phobius"/>
    </source>
</evidence>
<feature type="transmembrane region" description="Helical" evidence="1">
    <location>
        <begin position="187"/>
        <end position="207"/>
    </location>
</feature>
<sequence length="209" mass="22720">MKTEDLLALLEKDELREPHAGRVLWHWLIPALILSALAMAGLLGVRFPMEKTLMTPDIAPKFYLPLLLGVIAMPVALKFARPLARARLSWVWIFPVIGLLLIGYAYLTTPESQRMMDFRGKTILPCLLSIPMFSAPILAAVLTSLRQGAVMAPERAGAAAGLAAGGLGTAIYALHCTEDSPLFYVTWYGAGIAITVIAGALLGRLLLRW</sequence>
<accession>A0ABX3MRI1</accession>
<name>A0ABX3MRI1_9RHOB</name>
<keyword evidence="1" id="KW-0812">Transmembrane</keyword>
<feature type="transmembrane region" description="Helical" evidence="1">
    <location>
        <begin position="87"/>
        <end position="107"/>
    </location>
</feature>
<keyword evidence="1" id="KW-1133">Transmembrane helix</keyword>
<comment type="caution">
    <text evidence="2">The sequence shown here is derived from an EMBL/GenBank/DDBJ whole genome shotgun (WGS) entry which is preliminary data.</text>
</comment>
<protein>
    <recommendedName>
        <fullName evidence="4">DUF1109 domain-containing protein</fullName>
    </recommendedName>
</protein>
<feature type="transmembrane region" description="Helical" evidence="1">
    <location>
        <begin position="157"/>
        <end position="175"/>
    </location>
</feature>